<keyword evidence="4" id="KW-0808">Transferase</keyword>
<evidence type="ECO:0000256" key="7">
    <source>
        <dbReference type="SAM" id="Phobius"/>
    </source>
</evidence>
<keyword evidence="3" id="KW-0597">Phosphoprotein</keyword>
<dbReference type="EC" id="2.7.13.3" evidence="2"/>
<dbReference type="PRINTS" id="PR00344">
    <property type="entry name" value="BCTRLSENSOR"/>
</dbReference>
<dbReference type="PROSITE" id="PS50109">
    <property type="entry name" value="HIS_KIN"/>
    <property type="match status" value="1"/>
</dbReference>
<evidence type="ECO:0000256" key="1">
    <source>
        <dbReference type="ARBA" id="ARBA00000085"/>
    </source>
</evidence>
<dbReference type="CDD" id="cd00082">
    <property type="entry name" value="HisKA"/>
    <property type="match status" value="1"/>
</dbReference>
<dbReference type="Gene3D" id="3.30.565.10">
    <property type="entry name" value="Histidine kinase-like ATPase, C-terminal domain"/>
    <property type="match status" value="1"/>
</dbReference>
<dbReference type="InterPro" id="IPR004358">
    <property type="entry name" value="Sig_transdc_His_kin-like_C"/>
</dbReference>
<organism evidence="9 10">
    <name type="scientific">Haloferula sargassicola</name>
    <dbReference type="NCBI Taxonomy" id="490096"/>
    <lineage>
        <taxon>Bacteria</taxon>
        <taxon>Pseudomonadati</taxon>
        <taxon>Verrucomicrobiota</taxon>
        <taxon>Verrucomicrobiia</taxon>
        <taxon>Verrucomicrobiales</taxon>
        <taxon>Verrucomicrobiaceae</taxon>
        <taxon>Haloferula</taxon>
    </lineage>
</organism>
<proteinExistence type="predicted"/>
<dbReference type="Gene3D" id="1.10.287.130">
    <property type="match status" value="1"/>
</dbReference>
<sequence length="546" mass="59838">MSGRCRWIPWLALPVCGAIILAAMGWLTHGVMRAEHERSLAESRARLEERIRLSLWRMDTLAASVAIEENQRVINATQDAGESPLVRLRFRVDRDGRVIPDGSLAEETMTKLRALLSGQRSSGDLYQFMCATITGDNQWRGNMILADQPKEAAGDPYQPADQQMLNFNERASRGKAVNRAVTKAGLEQKWGNGDAAVVLASSAGAFQPTWIGDEPFLMRLVKYGDVVRSIEGVWLDKTAFRRLLLDEIADLLPLASLEPSTVGGEGEMTLASFPWKLVPGEAAAGPEGVGAAVIRSLAVGWLAVIVALVAGTATVLKIMRLSERRAAFVSAVTHELRTPLTTFRLYSDLLAGGLVKDEEKKARYFETMRRESDRLVHLVENVLSFSRIERKASPETERVVVAGFLESLRERFESRLESAGLDLVLQVEGDPVARANKASVEHILFNLIDNAGKYADRSQLKQVELVAGKFGRRVRIQVIDHGPGIPPAERWKIFRPFHKSADEAAGSKPGVGLGLALSRRLARDLGGELTCSDGDGATFVLELPSA</sequence>
<keyword evidence="10" id="KW-1185">Reference proteome</keyword>
<dbReference type="InterPro" id="IPR005467">
    <property type="entry name" value="His_kinase_dom"/>
</dbReference>
<evidence type="ECO:0000256" key="6">
    <source>
        <dbReference type="ARBA" id="ARBA00023012"/>
    </source>
</evidence>
<evidence type="ECO:0000256" key="4">
    <source>
        <dbReference type="ARBA" id="ARBA00022679"/>
    </source>
</evidence>
<dbReference type="Proteomes" id="UP001476282">
    <property type="component" value="Unassembled WGS sequence"/>
</dbReference>
<reference evidence="9 10" key="1">
    <citation type="submission" date="2024-02" db="EMBL/GenBank/DDBJ databases">
        <title>Haloferula sargassicola NBRC 104335.</title>
        <authorList>
            <person name="Ichikawa N."/>
            <person name="Katano-Makiyama Y."/>
            <person name="Hidaka K."/>
        </authorList>
    </citation>
    <scope>NUCLEOTIDE SEQUENCE [LARGE SCALE GENOMIC DNA]</scope>
    <source>
        <strain evidence="9 10">NBRC 104335</strain>
    </source>
</reference>
<dbReference type="InterPro" id="IPR036890">
    <property type="entry name" value="HATPase_C_sf"/>
</dbReference>
<dbReference type="CDD" id="cd00075">
    <property type="entry name" value="HATPase"/>
    <property type="match status" value="1"/>
</dbReference>
<comment type="caution">
    <text evidence="9">The sequence shown here is derived from an EMBL/GenBank/DDBJ whole genome shotgun (WGS) entry which is preliminary data.</text>
</comment>
<evidence type="ECO:0000256" key="2">
    <source>
        <dbReference type="ARBA" id="ARBA00012438"/>
    </source>
</evidence>
<dbReference type="RefSeq" id="WP_353568817.1">
    <property type="nucleotide sequence ID" value="NZ_BAABRI010000032.1"/>
</dbReference>
<protein>
    <recommendedName>
        <fullName evidence="2">histidine kinase</fullName>
        <ecNumber evidence="2">2.7.13.3</ecNumber>
    </recommendedName>
</protein>
<evidence type="ECO:0000313" key="9">
    <source>
        <dbReference type="EMBL" id="GAA5484709.1"/>
    </source>
</evidence>
<dbReference type="PANTHER" id="PTHR43711:SF31">
    <property type="entry name" value="HISTIDINE KINASE"/>
    <property type="match status" value="1"/>
</dbReference>
<evidence type="ECO:0000313" key="10">
    <source>
        <dbReference type="Proteomes" id="UP001476282"/>
    </source>
</evidence>
<accession>A0ABP9UXC2</accession>
<evidence type="ECO:0000256" key="5">
    <source>
        <dbReference type="ARBA" id="ARBA00022777"/>
    </source>
</evidence>
<dbReference type="SMART" id="SM00387">
    <property type="entry name" value="HATPase_c"/>
    <property type="match status" value="1"/>
</dbReference>
<evidence type="ECO:0000256" key="3">
    <source>
        <dbReference type="ARBA" id="ARBA00022553"/>
    </source>
</evidence>
<keyword evidence="5" id="KW-0418">Kinase</keyword>
<dbReference type="InterPro" id="IPR036097">
    <property type="entry name" value="HisK_dim/P_sf"/>
</dbReference>
<dbReference type="InterPro" id="IPR003661">
    <property type="entry name" value="HisK_dim/P_dom"/>
</dbReference>
<dbReference type="SUPFAM" id="SSF55874">
    <property type="entry name" value="ATPase domain of HSP90 chaperone/DNA topoisomerase II/histidine kinase"/>
    <property type="match status" value="1"/>
</dbReference>
<feature type="transmembrane region" description="Helical" evidence="7">
    <location>
        <begin position="7"/>
        <end position="27"/>
    </location>
</feature>
<keyword evidence="7" id="KW-0472">Membrane</keyword>
<dbReference type="EMBL" id="BAABRI010000032">
    <property type="protein sequence ID" value="GAA5484709.1"/>
    <property type="molecule type" value="Genomic_DNA"/>
</dbReference>
<keyword evidence="6" id="KW-0902">Two-component regulatory system</keyword>
<evidence type="ECO:0000259" key="8">
    <source>
        <dbReference type="PROSITE" id="PS50109"/>
    </source>
</evidence>
<dbReference type="InterPro" id="IPR003594">
    <property type="entry name" value="HATPase_dom"/>
</dbReference>
<keyword evidence="7" id="KW-1133">Transmembrane helix</keyword>
<gene>
    <name evidence="9" type="primary">sasA_8</name>
    <name evidence="9" type="ORF">Hsar01_03955</name>
</gene>
<comment type="catalytic activity">
    <reaction evidence="1">
        <text>ATP + protein L-histidine = ADP + protein N-phospho-L-histidine.</text>
        <dbReference type="EC" id="2.7.13.3"/>
    </reaction>
</comment>
<feature type="domain" description="Histidine kinase" evidence="8">
    <location>
        <begin position="331"/>
        <end position="546"/>
    </location>
</feature>
<dbReference type="Pfam" id="PF02518">
    <property type="entry name" value="HATPase_c"/>
    <property type="match status" value="1"/>
</dbReference>
<dbReference type="PANTHER" id="PTHR43711">
    <property type="entry name" value="TWO-COMPONENT HISTIDINE KINASE"/>
    <property type="match status" value="1"/>
</dbReference>
<dbReference type="Pfam" id="PF00512">
    <property type="entry name" value="HisKA"/>
    <property type="match status" value="1"/>
</dbReference>
<keyword evidence="7" id="KW-0812">Transmembrane</keyword>
<dbReference type="InterPro" id="IPR050736">
    <property type="entry name" value="Sensor_HK_Regulatory"/>
</dbReference>
<dbReference type="SMART" id="SM00388">
    <property type="entry name" value="HisKA"/>
    <property type="match status" value="1"/>
</dbReference>
<dbReference type="SUPFAM" id="SSF47384">
    <property type="entry name" value="Homodimeric domain of signal transducing histidine kinase"/>
    <property type="match status" value="1"/>
</dbReference>
<name>A0ABP9UXC2_9BACT</name>
<feature type="transmembrane region" description="Helical" evidence="7">
    <location>
        <begin position="298"/>
        <end position="316"/>
    </location>
</feature>